<dbReference type="PROSITE" id="PS51257">
    <property type="entry name" value="PROKAR_LIPOPROTEIN"/>
    <property type="match status" value="1"/>
</dbReference>
<dbReference type="GO" id="GO:0009279">
    <property type="term" value="C:cell outer membrane"/>
    <property type="evidence" value="ECO:0007669"/>
    <property type="project" value="UniProtKB-SubCell"/>
</dbReference>
<dbReference type="Gene3D" id="1.25.40.390">
    <property type="match status" value="1"/>
</dbReference>
<keyword evidence="4" id="KW-0472">Membrane</keyword>
<dbReference type="Pfam" id="PF14322">
    <property type="entry name" value="SusD-like_3"/>
    <property type="match status" value="1"/>
</dbReference>
<dbReference type="HOGENOM" id="CLU_015553_3_1_10"/>
<evidence type="ECO:0000259" key="6">
    <source>
        <dbReference type="Pfam" id="PF07980"/>
    </source>
</evidence>
<dbReference type="OrthoDB" id="621570at2"/>
<dbReference type="InterPro" id="IPR011990">
    <property type="entry name" value="TPR-like_helical_dom_sf"/>
</dbReference>
<protein>
    <submittedName>
        <fullName evidence="8">RagB/SusD domain-containing protein</fullName>
    </submittedName>
</protein>
<keyword evidence="5" id="KW-0998">Cell outer membrane</keyword>
<name>F4CF47_SPHS2</name>
<evidence type="ECO:0000256" key="5">
    <source>
        <dbReference type="ARBA" id="ARBA00023237"/>
    </source>
</evidence>
<dbReference type="EMBL" id="CP002584">
    <property type="protein sequence ID" value="ADZ76740.1"/>
    <property type="molecule type" value="Genomic_DNA"/>
</dbReference>
<dbReference type="Pfam" id="PF07980">
    <property type="entry name" value="SusD_RagB"/>
    <property type="match status" value="1"/>
</dbReference>
<dbReference type="InterPro" id="IPR033985">
    <property type="entry name" value="SusD-like_N"/>
</dbReference>
<dbReference type="PATRIC" id="fig|743722.3.peg.160"/>
<gene>
    <name evidence="8" type="ordered locus">Sph21_0153</name>
</gene>
<dbReference type="CDD" id="cd08977">
    <property type="entry name" value="SusD"/>
    <property type="match status" value="1"/>
</dbReference>
<sequence>MKNSLSYVIVPFILIFTSCQKFVEIDLPKNQIATAYVFEDSVNTNAAIAGIYVDMLQAFNLGFSSGGITAFTGLSSDELYHTANNQNQEFYAVNILPTNTTNLNLWTSAYKFIYEANACIEGIRNSNTLPENQKNLFLGEALTIRAFLYFNLTNLYGAVPLILTTDYGKNRLLSRTDEHEVYSQLIADLQSAKSLLPKTSNYNNTRAGHYAASALLARAYLYTKNYDAAREEASYVINSQRYAIEADLDDVFKVGSKEILWGFAPVYPGRETWEGYYFVPTSTTAVPTYVITDELLNSFDDNDLRKHNWMRINTNSGTDYPIPYKYKLNAMQTSVSERYSVLRLAEQYLIRAEAYAYLNEISPAEDDVNIIKGRAGLLPVSGNIQSGLIDLIQQERRREMMCEWGHRWFDLKRTGLIDETLAPIKPNWRPTARLFPIPQTEIDNNPNLSQNNGY</sequence>
<reference evidence="8" key="1">
    <citation type="submission" date="2011-03" db="EMBL/GenBank/DDBJ databases">
        <title>Complete sequence of Sphingobacterium sp. 21.</title>
        <authorList>
            <consortium name="US DOE Joint Genome Institute"/>
            <person name="Lucas S."/>
            <person name="Copeland A."/>
            <person name="Lapidus A."/>
            <person name="Cheng J.-F."/>
            <person name="Goodwin L."/>
            <person name="Pitluck S."/>
            <person name="Davenport K."/>
            <person name="Detter J.C."/>
            <person name="Han C."/>
            <person name="Tapia R."/>
            <person name="Land M."/>
            <person name="Hauser L."/>
            <person name="Kyrpides N."/>
            <person name="Ivanova N."/>
            <person name="Ovchinnikova G."/>
            <person name="Pagani I."/>
            <person name="Siebers A.K."/>
            <person name="Allgaier M."/>
            <person name="Thelen M.P."/>
            <person name="Hugenholtz P."/>
            <person name="Woyke T."/>
        </authorList>
    </citation>
    <scope>NUCLEOTIDE SEQUENCE</scope>
    <source>
        <strain evidence="8">21</strain>
    </source>
</reference>
<dbReference type="InterPro" id="IPR012944">
    <property type="entry name" value="SusD_RagB_dom"/>
</dbReference>
<feature type="domain" description="RagB/SusD" evidence="6">
    <location>
        <begin position="319"/>
        <end position="454"/>
    </location>
</feature>
<evidence type="ECO:0000256" key="1">
    <source>
        <dbReference type="ARBA" id="ARBA00004442"/>
    </source>
</evidence>
<evidence type="ECO:0000256" key="3">
    <source>
        <dbReference type="ARBA" id="ARBA00022729"/>
    </source>
</evidence>
<organism evidence="8">
    <name type="scientific">Sphingobacterium sp. (strain 21)</name>
    <dbReference type="NCBI Taxonomy" id="743722"/>
    <lineage>
        <taxon>Bacteria</taxon>
        <taxon>Pseudomonadati</taxon>
        <taxon>Bacteroidota</taxon>
        <taxon>Sphingobacteriia</taxon>
        <taxon>Sphingobacteriales</taxon>
        <taxon>Sphingobacteriaceae</taxon>
        <taxon>Sphingobacterium</taxon>
    </lineage>
</organism>
<keyword evidence="3" id="KW-0732">Signal</keyword>
<comment type="similarity">
    <text evidence="2">Belongs to the SusD family.</text>
</comment>
<evidence type="ECO:0000259" key="7">
    <source>
        <dbReference type="Pfam" id="PF14322"/>
    </source>
</evidence>
<dbReference type="eggNOG" id="COG3193">
    <property type="taxonomic scope" value="Bacteria"/>
</dbReference>
<comment type="subcellular location">
    <subcellularLocation>
        <location evidence="1">Cell outer membrane</location>
    </subcellularLocation>
</comment>
<evidence type="ECO:0000256" key="4">
    <source>
        <dbReference type="ARBA" id="ARBA00023136"/>
    </source>
</evidence>
<evidence type="ECO:0000256" key="2">
    <source>
        <dbReference type="ARBA" id="ARBA00006275"/>
    </source>
</evidence>
<evidence type="ECO:0000313" key="8">
    <source>
        <dbReference type="EMBL" id="ADZ76740.1"/>
    </source>
</evidence>
<accession>F4CF47</accession>
<dbReference type="AlphaFoldDB" id="F4CF47"/>
<dbReference type="KEGG" id="shg:Sph21_0153"/>
<dbReference type="STRING" id="743722.Sph21_0153"/>
<dbReference type="SUPFAM" id="SSF48452">
    <property type="entry name" value="TPR-like"/>
    <property type="match status" value="1"/>
</dbReference>
<feature type="domain" description="SusD-like N-terminal" evidence="7">
    <location>
        <begin position="76"/>
        <end position="221"/>
    </location>
</feature>
<proteinExistence type="inferred from homology"/>